<dbReference type="GO" id="GO:0045259">
    <property type="term" value="C:proton-transporting ATP synthase complex"/>
    <property type="evidence" value="ECO:0007669"/>
    <property type="project" value="UniProtKB-KW"/>
</dbReference>
<comment type="subunit">
    <text evidence="8 9">F-type ATPases have 2 components, CF(1) - the catalytic core - and CF(0) - the membrane proton channel. CF(1) has five subunits: alpha(3), beta(3), gamma(1), delta(1), epsilon(1). CF(0) has three main subunits: a, b and c.</text>
</comment>
<keyword evidence="4 8" id="KW-0406">Ion transport</keyword>
<accession>A0A4R6LZF2</accession>
<dbReference type="GO" id="GO:0005886">
    <property type="term" value="C:plasma membrane"/>
    <property type="evidence" value="ECO:0007669"/>
    <property type="project" value="UniProtKB-SubCell"/>
</dbReference>
<sequence>MADTLQVKVVAADREVWSGEADQVIARTSEGDTGILPNHSPMLGVLVPSAVVIFATHGEREIVAVDGGFISVDHNRVSILSEYAKLGEEISLDQAEKELADANRKMDEGDDSEETRRHYLRAAGQLKAAQKRQGSNTLG</sequence>
<evidence type="ECO:0000256" key="5">
    <source>
        <dbReference type="ARBA" id="ARBA00023136"/>
    </source>
</evidence>
<evidence type="ECO:0000256" key="6">
    <source>
        <dbReference type="ARBA" id="ARBA00023196"/>
    </source>
</evidence>
<reference evidence="12 13" key="1">
    <citation type="submission" date="2017-07" db="EMBL/GenBank/DDBJ databases">
        <title>Draft whole genome sequences of clinical Proprionibacteriaceae strains.</title>
        <authorList>
            <person name="Bernier A.-M."/>
            <person name="Bernard K."/>
            <person name="Domingo M.-C."/>
        </authorList>
    </citation>
    <scope>NUCLEOTIDE SEQUENCE [LARGE SCALE GENOMIC DNA]</scope>
    <source>
        <strain evidence="12 13">NML 030167</strain>
    </source>
</reference>
<keyword evidence="7 8" id="KW-0066">ATP synthesis</keyword>
<evidence type="ECO:0000256" key="1">
    <source>
        <dbReference type="ARBA" id="ARBA00004202"/>
    </source>
</evidence>
<dbReference type="HAMAP" id="MF_00530">
    <property type="entry name" value="ATP_synth_epsil_bac"/>
    <property type="match status" value="1"/>
</dbReference>
<keyword evidence="3 8" id="KW-0813">Transport</keyword>
<keyword evidence="6 8" id="KW-0139">CF(1)</keyword>
<proteinExistence type="inferred from homology"/>
<dbReference type="Proteomes" id="UP000215896">
    <property type="component" value="Unassembled WGS sequence"/>
</dbReference>
<comment type="similarity">
    <text evidence="2 8 9">Belongs to the ATPase epsilon chain family.</text>
</comment>
<dbReference type="InterPro" id="IPR036771">
    <property type="entry name" value="ATPsynth_dsu/esu_N"/>
</dbReference>
<evidence type="ECO:0000259" key="11">
    <source>
        <dbReference type="Pfam" id="PF02823"/>
    </source>
</evidence>
<keyword evidence="5 8" id="KW-0472">Membrane</keyword>
<dbReference type="NCBIfam" id="NF009977">
    <property type="entry name" value="PRK13442.1"/>
    <property type="match status" value="1"/>
</dbReference>
<evidence type="ECO:0000256" key="2">
    <source>
        <dbReference type="ARBA" id="ARBA00005712"/>
    </source>
</evidence>
<comment type="function">
    <text evidence="8">Produces ATP from ADP in the presence of a proton gradient across the membrane.</text>
</comment>
<keyword evidence="8" id="KW-1003">Cell membrane</keyword>
<feature type="region of interest" description="Disordered" evidence="10">
    <location>
        <begin position="101"/>
        <end position="139"/>
    </location>
</feature>
<evidence type="ECO:0000256" key="7">
    <source>
        <dbReference type="ARBA" id="ARBA00023310"/>
    </source>
</evidence>
<dbReference type="EMBL" id="NMVO01000012">
    <property type="protein sequence ID" value="OYO14374.1"/>
    <property type="molecule type" value="Genomic_DNA"/>
</dbReference>
<dbReference type="SUPFAM" id="SSF51344">
    <property type="entry name" value="Epsilon subunit of F1F0-ATP synthase N-terminal domain"/>
    <property type="match status" value="1"/>
</dbReference>
<keyword evidence="13" id="KW-1185">Reference proteome</keyword>
<dbReference type="CDD" id="cd12152">
    <property type="entry name" value="F1-ATPase_delta"/>
    <property type="match status" value="1"/>
</dbReference>
<evidence type="ECO:0000313" key="12">
    <source>
        <dbReference type="EMBL" id="OYO14374.1"/>
    </source>
</evidence>
<evidence type="ECO:0000256" key="4">
    <source>
        <dbReference type="ARBA" id="ARBA00023065"/>
    </source>
</evidence>
<dbReference type="InterPro" id="IPR001469">
    <property type="entry name" value="ATP_synth_F1_dsu/esu"/>
</dbReference>
<dbReference type="Gene3D" id="2.60.15.10">
    <property type="entry name" value="F0F1 ATP synthase delta/epsilon subunit, N-terminal"/>
    <property type="match status" value="1"/>
</dbReference>
<dbReference type="RefSeq" id="WP_094355378.1">
    <property type="nucleotide sequence ID" value="NZ_NMVK01000002.1"/>
</dbReference>
<dbReference type="InterPro" id="IPR020546">
    <property type="entry name" value="ATP_synth_F1_dsu/esu_N"/>
</dbReference>
<accession>A0A255GN01</accession>
<dbReference type="AlphaFoldDB" id="A0A255GN01"/>
<dbReference type="PANTHER" id="PTHR13822:SF10">
    <property type="entry name" value="ATP SYNTHASE EPSILON CHAIN, CHLOROPLASTIC"/>
    <property type="match status" value="1"/>
</dbReference>
<dbReference type="GO" id="GO:0005524">
    <property type="term" value="F:ATP binding"/>
    <property type="evidence" value="ECO:0007669"/>
    <property type="project" value="UniProtKB-UniRule"/>
</dbReference>
<dbReference type="OrthoDB" id="9791445at2"/>
<gene>
    <name evidence="8 12" type="primary">atpC</name>
    <name evidence="12" type="ORF">CGZ94_07100</name>
</gene>
<organism evidence="12 13">
    <name type="scientific">Enemella evansiae</name>
    <dbReference type="NCBI Taxonomy" id="2016499"/>
    <lineage>
        <taxon>Bacteria</taxon>
        <taxon>Bacillati</taxon>
        <taxon>Actinomycetota</taxon>
        <taxon>Actinomycetes</taxon>
        <taxon>Propionibacteriales</taxon>
        <taxon>Propionibacteriaceae</taxon>
        <taxon>Enemella</taxon>
    </lineage>
</organism>
<dbReference type="NCBIfam" id="TIGR01216">
    <property type="entry name" value="ATP_synt_epsi"/>
    <property type="match status" value="1"/>
</dbReference>
<dbReference type="Pfam" id="PF02823">
    <property type="entry name" value="ATP-synt_DE_N"/>
    <property type="match status" value="1"/>
</dbReference>
<evidence type="ECO:0000256" key="3">
    <source>
        <dbReference type="ARBA" id="ARBA00022448"/>
    </source>
</evidence>
<evidence type="ECO:0000256" key="9">
    <source>
        <dbReference type="RuleBase" id="RU003656"/>
    </source>
</evidence>
<evidence type="ECO:0000313" key="13">
    <source>
        <dbReference type="Proteomes" id="UP000215896"/>
    </source>
</evidence>
<comment type="subcellular location">
    <subcellularLocation>
        <location evidence="1 8">Cell membrane</location>
        <topology evidence="1 8">Peripheral membrane protein</topology>
    </subcellularLocation>
</comment>
<evidence type="ECO:0000256" key="8">
    <source>
        <dbReference type="HAMAP-Rule" id="MF_00530"/>
    </source>
</evidence>
<comment type="caution">
    <text evidence="12">The sequence shown here is derived from an EMBL/GenBank/DDBJ whole genome shotgun (WGS) entry which is preliminary data.</text>
</comment>
<dbReference type="GO" id="GO:0046933">
    <property type="term" value="F:proton-transporting ATP synthase activity, rotational mechanism"/>
    <property type="evidence" value="ECO:0007669"/>
    <property type="project" value="UniProtKB-UniRule"/>
</dbReference>
<dbReference type="PANTHER" id="PTHR13822">
    <property type="entry name" value="ATP SYNTHASE DELTA/EPSILON CHAIN"/>
    <property type="match status" value="1"/>
</dbReference>
<name>A0A255GN01_9ACTN</name>
<feature type="domain" description="ATP synthase F1 complex delta/epsilon subunit N-terminal" evidence="11">
    <location>
        <begin position="5"/>
        <end position="83"/>
    </location>
</feature>
<protein>
    <recommendedName>
        <fullName evidence="8">ATP synthase epsilon chain</fullName>
    </recommendedName>
    <alternativeName>
        <fullName evidence="8">ATP synthase F1 sector epsilon subunit</fullName>
    </alternativeName>
    <alternativeName>
        <fullName evidence="8">F-ATPase epsilon subunit</fullName>
    </alternativeName>
</protein>
<keyword evidence="8" id="KW-0375">Hydrogen ion transport</keyword>
<evidence type="ECO:0000256" key="10">
    <source>
        <dbReference type="SAM" id="MobiDB-lite"/>
    </source>
</evidence>